<evidence type="ECO:0000313" key="2">
    <source>
        <dbReference type="Proteomes" id="UP001141806"/>
    </source>
</evidence>
<protein>
    <submittedName>
        <fullName evidence="1">Uncharacterized protein</fullName>
    </submittedName>
</protein>
<sequence length="102" mass="11495">MGFSCLQTDILVHGINQVVVDQGSSGMALVGVACEVETFEGCLDAVDLLILRLKEFHIFICSFLHHVYLAIQVRFVRGDCSSEMQGDKFYTFWPASYVFYAF</sequence>
<keyword evidence="2" id="KW-1185">Reference proteome</keyword>
<gene>
    <name evidence="1" type="ORF">NE237_014051</name>
</gene>
<reference evidence="1" key="1">
    <citation type="journal article" date="2023" name="Plant J.">
        <title>The genome of the king protea, Protea cynaroides.</title>
        <authorList>
            <person name="Chang J."/>
            <person name="Duong T.A."/>
            <person name="Schoeman C."/>
            <person name="Ma X."/>
            <person name="Roodt D."/>
            <person name="Barker N."/>
            <person name="Li Z."/>
            <person name="Van de Peer Y."/>
            <person name="Mizrachi E."/>
        </authorList>
    </citation>
    <scope>NUCLEOTIDE SEQUENCE</scope>
    <source>
        <tissue evidence="1">Young leaves</tissue>
    </source>
</reference>
<name>A0A9Q0H0F8_9MAGN</name>
<proteinExistence type="predicted"/>
<dbReference type="EMBL" id="JAMYWD010000011">
    <property type="protein sequence ID" value="KAJ4957268.1"/>
    <property type="molecule type" value="Genomic_DNA"/>
</dbReference>
<accession>A0A9Q0H0F8</accession>
<dbReference type="AlphaFoldDB" id="A0A9Q0H0F8"/>
<dbReference type="Proteomes" id="UP001141806">
    <property type="component" value="Unassembled WGS sequence"/>
</dbReference>
<comment type="caution">
    <text evidence="1">The sequence shown here is derived from an EMBL/GenBank/DDBJ whole genome shotgun (WGS) entry which is preliminary data.</text>
</comment>
<evidence type="ECO:0000313" key="1">
    <source>
        <dbReference type="EMBL" id="KAJ4957268.1"/>
    </source>
</evidence>
<organism evidence="1 2">
    <name type="scientific">Protea cynaroides</name>
    <dbReference type="NCBI Taxonomy" id="273540"/>
    <lineage>
        <taxon>Eukaryota</taxon>
        <taxon>Viridiplantae</taxon>
        <taxon>Streptophyta</taxon>
        <taxon>Embryophyta</taxon>
        <taxon>Tracheophyta</taxon>
        <taxon>Spermatophyta</taxon>
        <taxon>Magnoliopsida</taxon>
        <taxon>Proteales</taxon>
        <taxon>Proteaceae</taxon>
        <taxon>Protea</taxon>
    </lineage>
</organism>